<evidence type="ECO:0008006" key="12">
    <source>
        <dbReference type="Google" id="ProtNLM"/>
    </source>
</evidence>
<dbReference type="GO" id="GO:0005886">
    <property type="term" value="C:plasma membrane"/>
    <property type="evidence" value="ECO:0007669"/>
    <property type="project" value="TreeGrafter"/>
</dbReference>
<dbReference type="SMART" id="SM00408">
    <property type="entry name" value="IGc2"/>
    <property type="match status" value="1"/>
</dbReference>
<dbReference type="SMART" id="SM00409">
    <property type="entry name" value="IG"/>
    <property type="match status" value="1"/>
</dbReference>
<keyword evidence="7" id="KW-0812">Transmembrane</keyword>
<dbReference type="InterPro" id="IPR036179">
    <property type="entry name" value="Ig-like_dom_sf"/>
</dbReference>
<sequence length="517" mass="58459">MNDHIQKHCHCQEDDQTGSVDNESLSDMIRAFLNPDVLKTMTVPVTSGQPGGNVTWSTEGDIVARNGPSFVGYRLIPQRSDNGKLFKCEAFNSEFEGELILESSVLLEVFYIPKLSISPKQTLTVKENELAQLICINDRNDPNATTVWKRQRTSTIVQNNCVLNFKNVKRTDASLYTCMVDTKVGVYEDNARVVVQHAPTIDLEYFPSTRTMKCFPSGVPDSYVFKDWEHTTEYNDHIRFLATTKVGNNATLTIPQNEKDHHRERGIYICRASNNISSTDGIFVMQKYNLNLPDTPYFVSSTENTQNGIYLETTEMKIKVVSVPGPQFMPKILRTVAKQTQISVFWRPGFNGGYQQWFIIEYKKVGDIYWKYQTTSSYNSTVIGGLQPPTEYLFRIFSRNMIDDSNKTEEISIKTDESISNTNVYAIVTCVSLLTLPLLMLVVAACFRKANAIAFENDSNEEQNDIQFGSDFVEVSPHSSINRKQNVPLQQPISSAVGQKRETNLLELAQQNTEAGN</sequence>
<dbReference type="InterPro" id="IPR013783">
    <property type="entry name" value="Ig-like_fold"/>
</dbReference>
<dbReference type="InterPro" id="IPR003961">
    <property type="entry name" value="FN3_dom"/>
</dbReference>
<evidence type="ECO:0000256" key="4">
    <source>
        <dbReference type="ARBA" id="ARBA00023180"/>
    </source>
</evidence>
<feature type="region of interest" description="Disordered" evidence="6">
    <location>
        <begin position="1"/>
        <end position="20"/>
    </location>
</feature>
<dbReference type="GO" id="GO:0005911">
    <property type="term" value="C:cell-cell junction"/>
    <property type="evidence" value="ECO:0007669"/>
    <property type="project" value="TreeGrafter"/>
</dbReference>
<feature type="domain" description="Ig-like" evidence="8">
    <location>
        <begin position="113"/>
        <end position="194"/>
    </location>
</feature>
<dbReference type="Pfam" id="PF13927">
    <property type="entry name" value="Ig_3"/>
    <property type="match status" value="1"/>
</dbReference>
<dbReference type="OrthoDB" id="6282755at2759"/>
<evidence type="ECO:0000259" key="8">
    <source>
        <dbReference type="PROSITE" id="PS50835"/>
    </source>
</evidence>
<organism evidence="10 11">
    <name type="scientific">Mytilus coruscus</name>
    <name type="common">Sea mussel</name>
    <dbReference type="NCBI Taxonomy" id="42192"/>
    <lineage>
        <taxon>Eukaryota</taxon>
        <taxon>Metazoa</taxon>
        <taxon>Spiralia</taxon>
        <taxon>Lophotrochozoa</taxon>
        <taxon>Mollusca</taxon>
        <taxon>Bivalvia</taxon>
        <taxon>Autobranchia</taxon>
        <taxon>Pteriomorphia</taxon>
        <taxon>Mytilida</taxon>
        <taxon>Mytiloidea</taxon>
        <taxon>Mytilidae</taxon>
        <taxon>Mytilinae</taxon>
        <taxon>Mytilus</taxon>
    </lineage>
</organism>
<dbReference type="PANTHER" id="PTHR11640">
    <property type="entry name" value="NEPHRIN"/>
    <property type="match status" value="1"/>
</dbReference>
<dbReference type="SUPFAM" id="SSF49265">
    <property type="entry name" value="Fibronectin type III"/>
    <property type="match status" value="1"/>
</dbReference>
<dbReference type="InterPro" id="IPR051275">
    <property type="entry name" value="Cell_adhesion_signaling"/>
</dbReference>
<keyword evidence="4" id="KW-0325">Glycoprotein</keyword>
<evidence type="ECO:0000256" key="5">
    <source>
        <dbReference type="ARBA" id="ARBA00023319"/>
    </source>
</evidence>
<protein>
    <recommendedName>
        <fullName evidence="12">NCAM</fullName>
    </recommendedName>
</protein>
<feature type="transmembrane region" description="Helical" evidence="7">
    <location>
        <begin position="424"/>
        <end position="447"/>
    </location>
</feature>
<dbReference type="EMBL" id="CACVKT020008865">
    <property type="protein sequence ID" value="CAC5418103.1"/>
    <property type="molecule type" value="Genomic_DNA"/>
</dbReference>
<dbReference type="InterPro" id="IPR003599">
    <property type="entry name" value="Ig_sub"/>
</dbReference>
<dbReference type="Proteomes" id="UP000507470">
    <property type="component" value="Unassembled WGS sequence"/>
</dbReference>
<keyword evidence="11" id="KW-1185">Reference proteome</keyword>
<reference evidence="10 11" key="1">
    <citation type="submission" date="2020-06" db="EMBL/GenBank/DDBJ databases">
        <authorList>
            <person name="Li R."/>
            <person name="Bekaert M."/>
        </authorList>
    </citation>
    <scope>NUCLEOTIDE SEQUENCE [LARGE SCALE GENOMIC DNA]</scope>
    <source>
        <strain evidence="11">wild</strain>
    </source>
</reference>
<dbReference type="InterPro" id="IPR036116">
    <property type="entry name" value="FN3_sf"/>
</dbReference>
<dbReference type="GO" id="GO:0098609">
    <property type="term" value="P:cell-cell adhesion"/>
    <property type="evidence" value="ECO:0007669"/>
    <property type="project" value="TreeGrafter"/>
</dbReference>
<evidence type="ECO:0000256" key="1">
    <source>
        <dbReference type="ARBA" id="ARBA00004479"/>
    </source>
</evidence>
<dbReference type="CDD" id="cd00063">
    <property type="entry name" value="FN3"/>
    <property type="match status" value="1"/>
</dbReference>
<evidence type="ECO:0000259" key="9">
    <source>
        <dbReference type="PROSITE" id="PS50853"/>
    </source>
</evidence>
<dbReference type="SMART" id="SM00060">
    <property type="entry name" value="FN3"/>
    <property type="match status" value="1"/>
</dbReference>
<evidence type="ECO:0000256" key="2">
    <source>
        <dbReference type="ARBA" id="ARBA00023136"/>
    </source>
</evidence>
<dbReference type="AlphaFoldDB" id="A0A6J8EDS0"/>
<comment type="subcellular location">
    <subcellularLocation>
        <location evidence="1">Membrane</location>
        <topology evidence="1">Single-pass type I membrane protein</topology>
    </subcellularLocation>
</comment>
<keyword evidence="3" id="KW-1015">Disulfide bond</keyword>
<name>A0A6J8EDS0_MYTCO</name>
<dbReference type="PROSITE" id="PS50853">
    <property type="entry name" value="FN3"/>
    <property type="match status" value="1"/>
</dbReference>
<evidence type="ECO:0000256" key="7">
    <source>
        <dbReference type="SAM" id="Phobius"/>
    </source>
</evidence>
<dbReference type="Gene3D" id="2.60.40.10">
    <property type="entry name" value="Immunoglobulins"/>
    <property type="match status" value="2"/>
</dbReference>
<dbReference type="InterPro" id="IPR007110">
    <property type="entry name" value="Ig-like_dom"/>
</dbReference>
<evidence type="ECO:0000313" key="11">
    <source>
        <dbReference type="Proteomes" id="UP000507470"/>
    </source>
</evidence>
<feature type="compositionally biased region" description="Basic and acidic residues" evidence="6">
    <location>
        <begin position="1"/>
        <end position="13"/>
    </location>
</feature>
<dbReference type="PANTHER" id="PTHR11640:SF31">
    <property type="entry name" value="IRREGULAR CHIASM C-ROUGHEST PROTEIN-RELATED"/>
    <property type="match status" value="1"/>
</dbReference>
<proteinExistence type="predicted"/>
<accession>A0A6J8EDS0</accession>
<dbReference type="PROSITE" id="PS50835">
    <property type="entry name" value="IG_LIKE"/>
    <property type="match status" value="1"/>
</dbReference>
<dbReference type="InterPro" id="IPR003598">
    <property type="entry name" value="Ig_sub2"/>
</dbReference>
<evidence type="ECO:0000256" key="3">
    <source>
        <dbReference type="ARBA" id="ARBA00023157"/>
    </source>
</evidence>
<evidence type="ECO:0000313" key="10">
    <source>
        <dbReference type="EMBL" id="CAC5418103.1"/>
    </source>
</evidence>
<keyword evidence="2 7" id="KW-0472">Membrane</keyword>
<dbReference type="GO" id="GO:0050839">
    <property type="term" value="F:cell adhesion molecule binding"/>
    <property type="evidence" value="ECO:0007669"/>
    <property type="project" value="TreeGrafter"/>
</dbReference>
<evidence type="ECO:0000256" key="6">
    <source>
        <dbReference type="SAM" id="MobiDB-lite"/>
    </source>
</evidence>
<dbReference type="CDD" id="cd00096">
    <property type="entry name" value="Ig"/>
    <property type="match status" value="1"/>
</dbReference>
<keyword evidence="7" id="KW-1133">Transmembrane helix</keyword>
<gene>
    <name evidence="10" type="ORF">MCOR_50562</name>
</gene>
<feature type="domain" description="Fibronectin type-III" evidence="9">
    <location>
        <begin position="326"/>
        <end position="418"/>
    </location>
</feature>
<keyword evidence="5" id="KW-0393">Immunoglobulin domain</keyword>
<dbReference type="SUPFAM" id="SSF48726">
    <property type="entry name" value="Immunoglobulin"/>
    <property type="match status" value="1"/>
</dbReference>